<accession>A0A938X685</accession>
<feature type="compositionally biased region" description="Acidic residues" evidence="1">
    <location>
        <begin position="82"/>
        <end position="94"/>
    </location>
</feature>
<dbReference type="Pfam" id="PF07454">
    <property type="entry name" value="SpoIIP"/>
    <property type="match status" value="1"/>
</dbReference>
<evidence type="ECO:0000313" key="3">
    <source>
        <dbReference type="EMBL" id="MBM6921332.1"/>
    </source>
</evidence>
<organism evidence="3 4">
    <name type="scientific">Merdimmobilis hominis</name>
    <dbReference type="NCBI Taxonomy" id="2897707"/>
    <lineage>
        <taxon>Bacteria</taxon>
        <taxon>Bacillati</taxon>
        <taxon>Bacillota</taxon>
        <taxon>Clostridia</taxon>
        <taxon>Eubacteriales</taxon>
        <taxon>Oscillospiraceae</taxon>
        <taxon>Merdimmobilis</taxon>
    </lineage>
</organism>
<evidence type="ECO:0000256" key="1">
    <source>
        <dbReference type="SAM" id="MobiDB-lite"/>
    </source>
</evidence>
<comment type="caution">
    <text evidence="3">The sequence shown here is derived from an EMBL/GenBank/DDBJ whole genome shotgun (WGS) entry which is preliminary data.</text>
</comment>
<feature type="transmembrane region" description="Helical" evidence="2">
    <location>
        <begin position="12"/>
        <end position="29"/>
    </location>
</feature>
<protein>
    <submittedName>
        <fullName evidence="3">Stage II sporulation protein P</fullName>
    </submittedName>
</protein>
<keyword evidence="4" id="KW-1185">Reference proteome</keyword>
<reference evidence="3" key="1">
    <citation type="submission" date="2020-08" db="EMBL/GenBank/DDBJ databases">
        <authorList>
            <person name="Cejkova D."/>
            <person name="Kubasova T."/>
            <person name="Jahodarova E."/>
            <person name="Rychlik I."/>
        </authorList>
    </citation>
    <scope>NUCLEOTIDE SEQUENCE</scope>
    <source>
        <strain evidence="3">An559</strain>
    </source>
</reference>
<keyword evidence="2" id="KW-0812">Transmembrane</keyword>
<dbReference type="InterPro" id="IPR010897">
    <property type="entry name" value="Spore_II_P"/>
</dbReference>
<evidence type="ECO:0000256" key="2">
    <source>
        <dbReference type="SAM" id="Phobius"/>
    </source>
</evidence>
<dbReference type="EMBL" id="JACJKY010000014">
    <property type="protein sequence ID" value="MBM6921332.1"/>
    <property type="molecule type" value="Genomic_DNA"/>
</dbReference>
<dbReference type="NCBIfam" id="TIGR02867">
    <property type="entry name" value="spore_II_P"/>
    <property type="match status" value="1"/>
</dbReference>
<evidence type="ECO:0000313" key="4">
    <source>
        <dbReference type="Proteomes" id="UP000774750"/>
    </source>
</evidence>
<gene>
    <name evidence="3" type="ORF">H6A12_09210</name>
</gene>
<proteinExistence type="predicted"/>
<feature type="region of interest" description="Disordered" evidence="1">
    <location>
        <begin position="62"/>
        <end position="121"/>
    </location>
</feature>
<sequence>MKRWHAQKHQICKLIAGGIGGVLCYLAVVKTVPFVSPVLAQTALFSASVSFGFDTEAVLAGSGDADPLDEQVQTSGDSVETAPEESADSTEESSSEQTETASLDDQTLQKPENAGTIVRQQYKGGGSGTYIPLAHGYIKNSTNVSTETIQQTIAQKPAFSIIADGKTPEVLIMHSHATESYQPGIYDWFDSSFPSRNRDTSKNMCRVGAEIKAQLVAAGIGVIQDETLHDYPSYTGSYERSAETVKSYLEKYPTIKVVLDVHRDAIQPANDRMIAPATTINGKPCAQVMIISGADDGTMNMPNYLENLKLSAALQNQMEADYPTLTRPVMFSYRKYNQDLTTGSILLEMGGHANSLAEAVYCGELVGKSLAKTLLSLKG</sequence>
<dbReference type="AlphaFoldDB" id="A0A938X685"/>
<name>A0A938X685_9FIRM</name>
<keyword evidence="2" id="KW-0472">Membrane</keyword>
<keyword evidence="2" id="KW-1133">Transmembrane helix</keyword>
<dbReference type="Proteomes" id="UP000774750">
    <property type="component" value="Unassembled WGS sequence"/>
</dbReference>
<reference evidence="3" key="2">
    <citation type="journal article" date="2021" name="Sci. Rep.">
        <title>The distribution of antibiotic resistance genes in chicken gut microbiota commensals.</title>
        <authorList>
            <person name="Juricova H."/>
            <person name="Matiasovicova J."/>
            <person name="Kubasova T."/>
            <person name="Cejkova D."/>
            <person name="Rychlik I."/>
        </authorList>
    </citation>
    <scope>NUCLEOTIDE SEQUENCE</scope>
    <source>
        <strain evidence="3">An559</strain>
    </source>
</reference>
<dbReference type="RefSeq" id="WP_204447155.1">
    <property type="nucleotide sequence ID" value="NZ_JACJKY010000014.1"/>
</dbReference>